<keyword evidence="1" id="KW-1133">Transmembrane helix</keyword>
<dbReference type="SUPFAM" id="SSF56112">
    <property type="entry name" value="Protein kinase-like (PK-like)"/>
    <property type="match status" value="1"/>
</dbReference>
<dbReference type="Proteomes" id="UP001303408">
    <property type="component" value="Chromosome"/>
</dbReference>
<feature type="transmembrane region" description="Helical" evidence="1">
    <location>
        <begin position="414"/>
        <end position="435"/>
    </location>
</feature>
<evidence type="ECO:0008006" key="3">
    <source>
        <dbReference type="Google" id="ProtNLM"/>
    </source>
</evidence>
<dbReference type="Gene3D" id="1.10.510.10">
    <property type="entry name" value="Transferase(Phosphotransferase) domain 1"/>
    <property type="match status" value="1"/>
</dbReference>
<dbReference type="InterPro" id="IPR011009">
    <property type="entry name" value="Kinase-like_dom_sf"/>
</dbReference>
<evidence type="ECO:0000313" key="2">
    <source>
        <dbReference type="EMBL" id="WNM27309.1"/>
    </source>
</evidence>
<proteinExistence type="predicted"/>
<protein>
    <recommendedName>
        <fullName evidence="3">Protein kinase domain-containing protein</fullName>
    </recommendedName>
</protein>
<sequence length="469" mass="49187">MPRQKFTLGGHDVQSGVTLARRFTLVSEEAFDVPGARRWQSKDSRLRKDATVFTLTCDDPNAVLASVARVTSVRDPRLVRVVASGHDDVEGASAAYVVVDRPRGVALAQVLARHTLPPRLAAAIVGSLARALEPLSTRGIHHGSIRDSAVVVADSGVPILSGLGIDNELLHQAGEGAPRTEAADADALARLYVLALSGWRGGSGADRPATPEGLDDRALEVFLGVLDGAGPSTLAEVVDAFPPDHGALRGFSGAVKGLPVRPEVAEAEALATLGKAPSELVDVSTLEKAAHTAAIADALALSAPDLAPDVAKDHLDALEAAVPPEEPPATASEPAADVVQVDSQGVPIVERGMFDDLEAYDEIVEEQNALPAPSVWEALLERLHRRWPDSERVTRLLEQARVKASQPGPIPTRALLLIIGVLLLIVAVVTSVSLLKAPLNVQQDQHNLPSNTYPAYTYGTSASASASNG</sequence>
<evidence type="ECO:0000256" key="1">
    <source>
        <dbReference type="SAM" id="Phobius"/>
    </source>
</evidence>
<dbReference type="RefSeq" id="WP_313543274.1">
    <property type="nucleotide sequence ID" value="NZ_CP134880.1"/>
</dbReference>
<keyword evidence="1" id="KW-0812">Transmembrane</keyword>
<accession>A0AA96FBP8</accession>
<keyword evidence="1" id="KW-0472">Membrane</keyword>
<organism evidence="2">
    <name type="scientific">Demequina capsici</name>
    <dbReference type="NCBI Taxonomy" id="3075620"/>
    <lineage>
        <taxon>Bacteria</taxon>
        <taxon>Bacillati</taxon>
        <taxon>Actinomycetota</taxon>
        <taxon>Actinomycetes</taxon>
        <taxon>Micrococcales</taxon>
        <taxon>Demequinaceae</taxon>
        <taxon>Demequina</taxon>
    </lineage>
</organism>
<dbReference type="AlphaFoldDB" id="A0AA96FBP8"/>
<name>A0AA96FBP8_9MICO</name>
<gene>
    <name evidence="2" type="ORF">RN607_14050</name>
</gene>
<reference evidence="2" key="1">
    <citation type="submission" date="2023-09" db="EMBL/GenBank/DDBJ databases">
        <title>Demequina sp. a novel bacteria isolated from Capsicum annuum.</title>
        <authorList>
            <person name="Humaira Z."/>
            <person name="Lee J."/>
            <person name="Cho D."/>
        </authorList>
    </citation>
    <scope>NUCLEOTIDE SEQUENCE</scope>
    <source>
        <strain evidence="2">PMTSA13</strain>
    </source>
</reference>
<dbReference type="KEGG" id="dcp:RN607_14050"/>
<dbReference type="EMBL" id="CP134880">
    <property type="protein sequence ID" value="WNM27309.1"/>
    <property type="molecule type" value="Genomic_DNA"/>
</dbReference>